<evidence type="ECO:0000313" key="1">
    <source>
        <dbReference type="EMBL" id="GBP04044.1"/>
    </source>
</evidence>
<dbReference type="EMBL" id="BGZK01003726">
    <property type="protein sequence ID" value="GBP04044.1"/>
    <property type="molecule type" value="Genomic_DNA"/>
</dbReference>
<dbReference type="Proteomes" id="UP000299102">
    <property type="component" value="Unassembled WGS sequence"/>
</dbReference>
<evidence type="ECO:0000313" key="2">
    <source>
        <dbReference type="Proteomes" id="UP000299102"/>
    </source>
</evidence>
<dbReference type="OrthoDB" id="6929905at2759"/>
<reference evidence="1 2" key="1">
    <citation type="journal article" date="2019" name="Commun. Biol.">
        <title>The bagworm genome reveals a unique fibroin gene that provides high tensile strength.</title>
        <authorList>
            <person name="Kono N."/>
            <person name="Nakamura H."/>
            <person name="Ohtoshi R."/>
            <person name="Tomita M."/>
            <person name="Numata K."/>
            <person name="Arakawa K."/>
        </authorList>
    </citation>
    <scope>NUCLEOTIDE SEQUENCE [LARGE SCALE GENOMIC DNA]</scope>
</reference>
<name>A0A4C1SQ01_EUMVA</name>
<gene>
    <name evidence="1" type="ORF">EVAR_91107_1</name>
</gene>
<comment type="caution">
    <text evidence="1">The sequence shown here is derived from an EMBL/GenBank/DDBJ whole genome shotgun (WGS) entry which is preliminary data.</text>
</comment>
<organism evidence="1 2">
    <name type="scientific">Eumeta variegata</name>
    <name type="common">Bagworm moth</name>
    <name type="synonym">Eumeta japonica</name>
    <dbReference type="NCBI Taxonomy" id="151549"/>
    <lineage>
        <taxon>Eukaryota</taxon>
        <taxon>Metazoa</taxon>
        <taxon>Ecdysozoa</taxon>
        <taxon>Arthropoda</taxon>
        <taxon>Hexapoda</taxon>
        <taxon>Insecta</taxon>
        <taxon>Pterygota</taxon>
        <taxon>Neoptera</taxon>
        <taxon>Endopterygota</taxon>
        <taxon>Lepidoptera</taxon>
        <taxon>Glossata</taxon>
        <taxon>Ditrysia</taxon>
        <taxon>Tineoidea</taxon>
        <taxon>Psychidae</taxon>
        <taxon>Oiketicinae</taxon>
        <taxon>Eumeta</taxon>
    </lineage>
</organism>
<sequence length="145" mass="16606">MRWFQGGKLLSCADERSASALKDVFASLGETHEPEAISPAARKPWPTHQDWRVVSVSEVQGFRRKVVVVLNRESLPALRIRRGMIWIHGDQAVSVPGRRQTRPQAIECSRHALPKYCNSNAASCRRRRSTKRSPTRWRIPNRINL</sequence>
<protein>
    <submittedName>
        <fullName evidence="1">Uncharacterized protein</fullName>
    </submittedName>
</protein>
<proteinExistence type="predicted"/>
<keyword evidence="2" id="KW-1185">Reference proteome</keyword>
<accession>A0A4C1SQ01</accession>
<dbReference type="AlphaFoldDB" id="A0A4C1SQ01"/>